<protein>
    <recommendedName>
        <fullName evidence="3">Tetratricopeptide repeat protein</fullName>
    </recommendedName>
</protein>
<dbReference type="eggNOG" id="COG0457">
    <property type="taxonomic scope" value="Bacteria"/>
</dbReference>
<gene>
    <name evidence="1" type="ordered locus">Spirs_2857</name>
</gene>
<dbReference type="STRING" id="573413.Spirs_2857"/>
<dbReference type="SUPFAM" id="SSF48452">
    <property type="entry name" value="TPR-like"/>
    <property type="match status" value="1"/>
</dbReference>
<dbReference type="EMBL" id="CP002116">
    <property type="protein sequence ID" value="ADK81960.1"/>
    <property type="molecule type" value="Genomic_DNA"/>
</dbReference>
<dbReference type="RefSeq" id="WP_013255419.1">
    <property type="nucleotide sequence ID" value="NC_014364.1"/>
</dbReference>
<dbReference type="OrthoDB" id="350162at2"/>
<dbReference type="KEGG" id="ssm:Spirs_2857"/>
<reference evidence="1 2" key="1">
    <citation type="journal article" date="2010" name="Stand. Genomic Sci.">
        <title>Complete genome sequence of Spirochaeta smaragdinae type strain (SEBR 4228).</title>
        <authorList>
            <person name="Mavromatis K."/>
            <person name="Yasawong M."/>
            <person name="Chertkov O."/>
            <person name="Lapidus A."/>
            <person name="Lucas S."/>
            <person name="Nolan M."/>
            <person name="Del Rio T.G."/>
            <person name="Tice H."/>
            <person name="Cheng J.F."/>
            <person name="Pitluck S."/>
            <person name="Liolios K."/>
            <person name="Ivanova N."/>
            <person name="Tapia R."/>
            <person name="Han C."/>
            <person name="Bruce D."/>
            <person name="Goodwin L."/>
            <person name="Pati A."/>
            <person name="Chen A."/>
            <person name="Palaniappan K."/>
            <person name="Land M."/>
            <person name="Hauser L."/>
            <person name="Chang Y.J."/>
            <person name="Jeffries C.D."/>
            <person name="Detter J.C."/>
            <person name="Rohde M."/>
            <person name="Brambilla E."/>
            <person name="Spring S."/>
            <person name="Goker M."/>
            <person name="Sikorski J."/>
            <person name="Woyke T."/>
            <person name="Bristow J."/>
            <person name="Eisen J.A."/>
            <person name="Markowitz V."/>
            <person name="Hugenholtz P."/>
            <person name="Klenk H.P."/>
            <person name="Kyrpides N.C."/>
        </authorList>
    </citation>
    <scope>NUCLEOTIDE SEQUENCE [LARGE SCALE GENOMIC DNA]</scope>
    <source>
        <strain evidence="2">DSM 11293 / JCM 15392 / SEBR 4228</strain>
    </source>
</reference>
<name>E1R275_SEDSS</name>
<evidence type="ECO:0000313" key="2">
    <source>
        <dbReference type="Proteomes" id="UP000002318"/>
    </source>
</evidence>
<dbReference type="AlphaFoldDB" id="E1R275"/>
<dbReference type="Gene3D" id="1.25.40.10">
    <property type="entry name" value="Tetratricopeptide repeat domain"/>
    <property type="match status" value="1"/>
</dbReference>
<accession>E1R275</accession>
<dbReference type="HOGENOM" id="CLU_070263_0_0_12"/>
<dbReference type="Proteomes" id="UP000002318">
    <property type="component" value="Chromosome"/>
</dbReference>
<evidence type="ECO:0008006" key="3">
    <source>
        <dbReference type="Google" id="ProtNLM"/>
    </source>
</evidence>
<organism evidence="1 2">
    <name type="scientific">Sediminispirochaeta smaragdinae (strain DSM 11293 / JCM 15392 / SEBR 4228)</name>
    <name type="common">Spirochaeta smaragdinae</name>
    <dbReference type="NCBI Taxonomy" id="573413"/>
    <lineage>
        <taxon>Bacteria</taxon>
        <taxon>Pseudomonadati</taxon>
        <taxon>Spirochaetota</taxon>
        <taxon>Spirochaetia</taxon>
        <taxon>Spirochaetales</taxon>
        <taxon>Spirochaetaceae</taxon>
        <taxon>Sediminispirochaeta</taxon>
    </lineage>
</organism>
<keyword evidence="2" id="KW-1185">Reference proteome</keyword>
<proteinExistence type="predicted"/>
<evidence type="ECO:0000313" key="1">
    <source>
        <dbReference type="EMBL" id="ADK81960.1"/>
    </source>
</evidence>
<sequence length="370" mass="43179">MKRPLVFLISVLIIGIPTGTVYGDIVSSLFHKPAWYHYLTGSEDQKDELKQLFTALEDEESPENRFILIQEIVKVMNSTPHRELLNLFLTTYVEKHPKDPFNAYYLLIVAQQYKQNGATPFAAHYYERILRNYSDLLVRGKSVHYLCLTNLIEIGGSADAMVSYYKELLSRFEKEIDKGPIYYYLAKAYEELGEWDLSMQAYRQFLQYPESQVPGVPNAIAKVRPIVEFYEYKNKDWTAETLDDLVEKVTYAIRVRNPRLLAKYRAKVDFFAVSWEQEKVPADTEFLAGLGGFMTQRIHYETKLDADSNSQEAYLWTSGWSYRIRTWYLYFRKIHFPADPEIHGRWEWAGIYFGDKPFTGSAVRNDDGTG</sequence>
<dbReference type="InterPro" id="IPR011990">
    <property type="entry name" value="TPR-like_helical_dom_sf"/>
</dbReference>